<evidence type="ECO:0000256" key="3">
    <source>
        <dbReference type="ARBA" id="ARBA00022692"/>
    </source>
</evidence>
<dbReference type="Pfam" id="PF25179">
    <property type="entry name" value="LMF1_C"/>
    <property type="match status" value="1"/>
</dbReference>
<dbReference type="Proteomes" id="UP000636888">
    <property type="component" value="Unassembled WGS sequence"/>
</dbReference>
<dbReference type="EMBL" id="JAEMHM010000013">
    <property type="protein sequence ID" value="MBJ6726239.1"/>
    <property type="molecule type" value="Genomic_DNA"/>
</dbReference>
<feature type="transmembrane region" description="Helical" evidence="7">
    <location>
        <begin position="290"/>
        <end position="308"/>
    </location>
</feature>
<evidence type="ECO:0000259" key="9">
    <source>
        <dbReference type="Pfam" id="PF25179"/>
    </source>
</evidence>
<proteinExistence type="inferred from homology"/>
<evidence type="ECO:0000256" key="2">
    <source>
        <dbReference type="ARBA" id="ARBA00005512"/>
    </source>
</evidence>
<accession>A0A8J7LW22</accession>
<evidence type="ECO:0000256" key="7">
    <source>
        <dbReference type="SAM" id="Phobius"/>
    </source>
</evidence>
<comment type="caution">
    <text evidence="10">The sequence shown here is derived from an EMBL/GenBank/DDBJ whole genome shotgun (WGS) entry which is preliminary data.</text>
</comment>
<keyword evidence="5 7" id="KW-1133">Transmembrane helix</keyword>
<reference evidence="10" key="1">
    <citation type="submission" date="2020-12" db="EMBL/GenBank/DDBJ databases">
        <title>Geomonas sp. Red875, isolated from river sediment.</title>
        <authorList>
            <person name="Xu Z."/>
            <person name="Zhang Z."/>
            <person name="Masuda Y."/>
            <person name="Itoh H."/>
            <person name="Senoo K."/>
        </authorList>
    </citation>
    <scope>NUCLEOTIDE SEQUENCE</scope>
    <source>
        <strain evidence="10">Red875</strain>
    </source>
</reference>
<keyword evidence="3 7" id="KW-0812">Transmembrane</keyword>
<dbReference type="InterPro" id="IPR057433">
    <property type="entry name" value="LMF1/2_C"/>
</dbReference>
<keyword evidence="6 7" id="KW-0472">Membrane</keyword>
<name>A0A8J7LW22_9BACT</name>
<dbReference type="InterPro" id="IPR057434">
    <property type="entry name" value="LMF1/2_N"/>
</dbReference>
<evidence type="ECO:0000259" key="8">
    <source>
        <dbReference type="Pfam" id="PF06762"/>
    </source>
</evidence>
<feature type="domain" description="Lipase maturation factor 1/2 N-terminal" evidence="8">
    <location>
        <begin position="119"/>
        <end position="269"/>
    </location>
</feature>
<dbReference type="Pfam" id="PF06762">
    <property type="entry name" value="LMF1"/>
    <property type="match status" value="1"/>
</dbReference>
<feature type="domain" description="Lipase maturation factor 1/2 C-terminal" evidence="9">
    <location>
        <begin position="325"/>
        <end position="460"/>
    </location>
</feature>
<protein>
    <submittedName>
        <fullName evidence="10">Lipase maturation factor family protein</fullName>
    </submittedName>
</protein>
<feature type="transmembrane region" description="Helical" evidence="7">
    <location>
        <begin position="20"/>
        <end position="48"/>
    </location>
</feature>
<keyword evidence="11" id="KW-1185">Reference proteome</keyword>
<dbReference type="AlphaFoldDB" id="A0A8J7LW22"/>
<organism evidence="10 11">
    <name type="scientific">Geomesophilobacter sediminis</name>
    <dbReference type="NCBI Taxonomy" id="2798584"/>
    <lineage>
        <taxon>Bacteria</taxon>
        <taxon>Pseudomonadati</taxon>
        <taxon>Thermodesulfobacteriota</taxon>
        <taxon>Desulfuromonadia</taxon>
        <taxon>Geobacterales</taxon>
        <taxon>Geobacteraceae</taxon>
        <taxon>Geomesophilobacter</taxon>
    </lineage>
</organism>
<evidence type="ECO:0000256" key="6">
    <source>
        <dbReference type="ARBA" id="ARBA00023136"/>
    </source>
</evidence>
<evidence type="ECO:0000313" key="11">
    <source>
        <dbReference type="Proteomes" id="UP000636888"/>
    </source>
</evidence>
<sequence>MTTPYQEFLPWVFPRLLGVVYLIAFGSLLVQVLGLFGANGILPISVYLTEYKQAFGRKAYRLCPTVFWLNSSDRALVGACVAGVLLSIALMVGVTPVPLLLLLWLLYLSYVSVGQEFLSYQWDTLLLEVGFMTIFLPLADPAPPLAVLAYRFLLFRFMFSSGAVKLLSGDPTWRGLTAMTYHYQTQPLPNRIAWYAHNLPLWFQKLSTLATLVLELIVPFLALTPNPPRLWGFALLFAFQLLILATGSYGFFNILTLVMLVPLLDDQFIGRYIDPPSGILDPTREMTVNIIFGIFLGLNICQLVALFYRPHWLRRMFFHLSPWMISNNYGLFAVMTTDRLEFEIEGSDDVEHWRGYDFHFKPGEPNRAPAQAAPHQPRLDWQMWFAALSPRKIEGWMGNMIVRLLEGSPTVLGLFRNNPFPEQPPKYLRLVVWRYRFTTSQERKETGNWWDRTLVARYRPITFKEENEEER</sequence>
<dbReference type="GO" id="GO:0051604">
    <property type="term" value="P:protein maturation"/>
    <property type="evidence" value="ECO:0007669"/>
    <property type="project" value="InterPro"/>
</dbReference>
<feature type="transmembrane region" description="Helical" evidence="7">
    <location>
        <begin position="76"/>
        <end position="107"/>
    </location>
</feature>
<comment type="subcellular location">
    <subcellularLocation>
        <location evidence="1">Endoplasmic reticulum membrane</location>
        <topology evidence="1">Multi-pass membrane protein</topology>
    </subcellularLocation>
</comment>
<dbReference type="RefSeq" id="WP_199385129.1">
    <property type="nucleotide sequence ID" value="NZ_JAEMHM010000013.1"/>
</dbReference>
<dbReference type="PANTHER" id="PTHR14463">
    <property type="entry name" value="LIPASE MATURATION FACTOR"/>
    <property type="match status" value="1"/>
</dbReference>
<feature type="transmembrane region" description="Helical" evidence="7">
    <location>
        <begin position="202"/>
        <end position="223"/>
    </location>
</feature>
<feature type="transmembrane region" description="Helical" evidence="7">
    <location>
        <begin position="119"/>
        <end position="138"/>
    </location>
</feature>
<evidence type="ECO:0000313" key="10">
    <source>
        <dbReference type="EMBL" id="MBJ6726239.1"/>
    </source>
</evidence>
<evidence type="ECO:0000256" key="5">
    <source>
        <dbReference type="ARBA" id="ARBA00022989"/>
    </source>
</evidence>
<evidence type="ECO:0000256" key="1">
    <source>
        <dbReference type="ARBA" id="ARBA00004477"/>
    </source>
</evidence>
<feature type="transmembrane region" description="Helical" evidence="7">
    <location>
        <begin position="230"/>
        <end position="252"/>
    </location>
</feature>
<dbReference type="InterPro" id="IPR009613">
    <property type="entry name" value="LMF"/>
</dbReference>
<gene>
    <name evidence="10" type="ORF">JFN93_16115</name>
</gene>
<comment type="similarity">
    <text evidence="2">Belongs to the lipase maturation factor family.</text>
</comment>
<evidence type="ECO:0000256" key="4">
    <source>
        <dbReference type="ARBA" id="ARBA00022824"/>
    </source>
</evidence>
<keyword evidence="4" id="KW-0256">Endoplasmic reticulum</keyword>